<dbReference type="EMBL" id="MLYO01000036">
    <property type="protein sequence ID" value="OIK03235.1"/>
    <property type="molecule type" value="Genomic_DNA"/>
</dbReference>
<organism evidence="2 3">
    <name type="scientific">Streptomyces monashensis</name>
    <dbReference type="NCBI Taxonomy" id="1678012"/>
    <lineage>
        <taxon>Bacteria</taxon>
        <taxon>Bacillati</taxon>
        <taxon>Actinomycetota</taxon>
        <taxon>Actinomycetes</taxon>
        <taxon>Kitasatosporales</taxon>
        <taxon>Streptomycetaceae</taxon>
        <taxon>Streptomyces</taxon>
    </lineage>
</organism>
<proteinExistence type="predicted"/>
<comment type="caution">
    <text evidence="2">The sequence shown here is derived from an EMBL/GenBank/DDBJ whole genome shotgun (WGS) entry which is preliminary data.</text>
</comment>
<accession>A0A1S2QD31</accession>
<evidence type="ECO:0000256" key="1">
    <source>
        <dbReference type="SAM" id="MobiDB-lite"/>
    </source>
</evidence>
<keyword evidence="3" id="KW-1185">Reference proteome</keyword>
<dbReference type="AlphaFoldDB" id="A0A1S2QD31"/>
<name>A0A1S2QD31_9ACTN</name>
<feature type="region of interest" description="Disordered" evidence="1">
    <location>
        <begin position="42"/>
        <end position="73"/>
    </location>
</feature>
<dbReference type="Proteomes" id="UP000179642">
    <property type="component" value="Unassembled WGS sequence"/>
</dbReference>
<evidence type="ECO:0000313" key="2">
    <source>
        <dbReference type="EMBL" id="OIK03235.1"/>
    </source>
</evidence>
<sequence length="73" mass="7769">MGRGPVEAVGELFPHVPPQMLERLLRTIADAVGATPEITDTVGKLTGTTASPFHPLGPRARRGLRRTGVTLRA</sequence>
<gene>
    <name evidence="2" type="ORF">BIV23_22655</name>
</gene>
<evidence type="ECO:0000313" key="3">
    <source>
        <dbReference type="Proteomes" id="UP000179642"/>
    </source>
</evidence>
<protein>
    <submittedName>
        <fullName evidence="2">Uncharacterized protein</fullName>
    </submittedName>
</protein>
<reference evidence="2 3" key="1">
    <citation type="submission" date="2016-10" db="EMBL/GenBank/DDBJ databases">
        <title>Genome sequence of Streptomyces sp. MUSC 1.</title>
        <authorList>
            <person name="Lee L.-H."/>
            <person name="Ser H.-L."/>
            <person name="Law J.W.-F."/>
        </authorList>
    </citation>
    <scope>NUCLEOTIDE SEQUENCE [LARGE SCALE GENOMIC DNA]</scope>
    <source>
        <strain evidence="2 3">MUSC 1</strain>
    </source>
</reference>